<reference evidence="2 3" key="1">
    <citation type="submission" date="2014-09" db="EMBL/GenBank/DDBJ databases">
        <authorList>
            <person name="Magalhaes I.L.F."/>
            <person name="Oliveira U."/>
            <person name="Santos F.R."/>
            <person name="Vidigal T.H.D.A."/>
            <person name="Brescovit A.D."/>
            <person name="Santos A.J."/>
        </authorList>
    </citation>
    <scope>NUCLEOTIDE SEQUENCE [LARGE SCALE GENOMIC DNA]</scope>
</reference>
<accession>A0A0P1BCG9</accession>
<sequence length="170" mass="18567">MPRRTQKSSWPCASATQTLSDGHVAMCSSEEVTLRVTCDEKHAHSDLRRGSKSTQAKGIGDCCTSLSTTAAAAIDAGKVTASCPKALQTSRRERRTSGWQQIRDSIRMTVVFRRMQYDYTRWKGQLSRMRKDVAGSAGCDMYLTLPGVLGRGKSRESSGIAASSRPSRST</sequence>
<evidence type="ECO:0000313" key="3">
    <source>
        <dbReference type="Proteomes" id="UP000054845"/>
    </source>
</evidence>
<dbReference type="AlphaFoldDB" id="A0A0P1BCG9"/>
<feature type="compositionally biased region" description="Polar residues" evidence="1">
    <location>
        <begin position="160"/>
        <end position="170"/>
    </location>
</feature>
<protein>
    <submittedName>
        <fullName evidence="2">Uncharacterized protein</fullName>
    </submittedName>
</protein>
<name>A0A0P1BCG9_9BASI</name>
<evidence type="ECO:0000256" key="1">
    <source>
        <dbReference type="SAM" id="MobiDB-lite"/>
    </source>
</evidence>
<keyword evidence="3" id="KW-1185">Reference proteome</keyword>
<organism evidence="2 3">
    <name type="scientific">Ceraceosorus bombacis</name>
    <dbReference type="NCBI Taxonomy" id="401625"/>
    <lineage>
        <taxon>Eukaryota</taxon>
        <taxon>Fungi</taxon>
        <taxon>Dikarya</taxon>
        <taxon>Basidiomycota</taxon>
        <taxon>Ustilaginomycotina</taxon>
        <taxon>Exobasidiomycetes</taxon>
        <taxon>Ceraceosorales</taxon>
        <taxon>Ceraceosoraceae</taxon>
        <taxon>Ceraceosorus</taxon>
    </lineage>
</organism>
<dbReference type="EMBL" id="CCYA01000221">
    <property type="protein sequence ID" value="CEH13545.1"/>
    <property type="molecule type" value="Genomic_DNA"/>
</dbReference>
<evidence type="ECO:0000313" key="2">
    <source>
        <dbReference type="EMBL" id="CEH13545.1"/>
    </source>
</evidence>
<dbReference type="Proteomes" id="UP000054845">
    <property type="component" value="Unassembled WGS sequence"/>
</dbReference>
<feature type="region of interest" description="Disordered" evidence="1">
    <location>
        <begin position="147"/>
        <end position="170"/>
    </location>
</feature>
<proteinExistence type="predicted"/>